<gene>
    <name evidence="2" type="ORF">JOD17_003908</name>
</gene>
<accession>A0ABS2PHP3</accession>
<keyword evidence="1" id="KW-0812">Transmembrane</keyword>
<dbReference type="Proteomes" id="UP000741863">
    <property type="component" value="Unassembled WGS sequence"/>
</dbReference>
<feature type="transmembrane region" description="Helical" evidence="1">
    <location>
        <begin position="6"/>
        <end position="28"/>
    </location>
</feature>
<evidence type="ECO:0000313" key="3">
    <source>
        <dbReference type="Proteomes" id="UP000741863"/>
    </source>
</evidence>
<protein>
    <submittedName>
        <fullName evidence="2">Membrane protein</fullName>
    </submittedName>
</protein>
<keyword evidence="1" id="KW-1133">Transmembrane helix</keyword>
<sequence>MNTSSVLKWVTGGIEAFFAIPLLGWLIYTHTFPGLFLLLLGLHIVTLVLSIKDGKNKHGSILGIVTACLAWIPIIGWIMHMITALLLMVDAKRSERAIEM</sequence>
<organism evidence="2 3">
    <name type="scientific">Geomicrobium sediminis</name>
    <dbReference type="NCBI Taxonomy" id="1347788"/>
    <lineage>
        <taxon>Bacteria</taxon>
        <taxon>Bacillati</taxon>
        <taxon>Bacillota</taxon>
        <taxon>Bacilli</taxon>
        <taxon>Bacillales</taxon>
        <taxon>Geomicrobium</taxon>
    </lineage>
</organism>
<keyword evidence="1" id="KW-0472">Membrane</keyword>
<dbReference type="EMBL" id="JAFBEC010000017">
    <property type="protein sequence ID" value="MBM7634782.1"/>
    <property type="molecule type" value="Genomic_DNA"/>
</dbReference>
<dbReference type="RefSeq" id="WP_204699551.1">
    <property type="nucleotide sequence ID" value="NZ_JAFBEC010000017.1"/>
</dbReference>
<evidence type="ECO:0000313" key="2">
    <source>
        <dbReference type="EMBL" id="MBM7634782.1"/>
    </source>
</evidence>
<feature type="transmembrane region" description="Helical" evidence="1">
    <location>
        <begin position="63"/>
        <end position="89"/>
    </location>
</feature>
<feature type="transmembrane region" description="Helical" evidence="1">
    <location>
        <begin position="35"/>
        <end position="51"/>
    </location>
</feature>
<reference evidence="2 3" key="1">
    <citation type="submission" date="2021-01" db="EMBL/GenBank/DDBJ databases">
        <title>Genomic Encyclopedia of Type Strains, Phase IV (KMG-IV): sequencing the most valuable type-strain genomes for metagenomic binning, comparative biology and taxonomic classification.</title>
        <authorList>
            <person name="Goeker M."/>
        </authorList>
    </citation>
    <scope>NUCLEOTIDE SEQUENCE [LARGE SCALE GENOMIC DNA]</scope>
    <source>
        <strain evidence="2 3">DSM 25540</strain>
    </source>
</reference>
<name>A0ABS2PHP3_9BACL</name>
<comment type="caution">
    <text evidence="2">The sequence shown here is derived from an EMBL/GenBank/DDBJ whole genome shotgun (WGS) entry which is preliminary data.</text>
</comment>
<keyword evidence="3" id="KW-1185">Reference proteome</keyword>
<proteinExistence type="predicted"/>
<evidence type="ECO:0000256" key="1">
    <source>
        <dbReference type="SAM" id="Phobius"/>
    </source>
</evidence>